<evidence type="ECO:0000313" key="2">
    <source>
        <dbReference type="Proteomes" id="UP000704712"/>
    </source>
</evidence>
<dbReference type="EMBL" id="JAACNO010002249">
    <property type="protein sequence ID" value="KAF4134885.1"/>
    <property type="molecule type" value="Genomic_DNA"/>
</dbReference>
<name>A0A8S9U1B8_PHYIN</name>
<accession>A0A8S9U1B8</accession>
<evidence type="ECO:0000313" key="1">
    <source>
        <dbReference type="EMBL" id="KAF4134885.1"/>
    </source>
</evidence>
<sequence length="232" mass="25624">MQTKFSQQKHSRLGSSLMSKKTPVQSAITRLKALCNVAGATKLSVGFAPGLWAQRDLQVVKRSNILGVKILCVEEYKNQLSNSPFPETIAHGGKDELVCRKAAFYSCSGARRSETSHRHLWQQGKSSQTTPILCFSNALVLYQLKLSNFLLTCRISSTVAAFSRPGPFQLATTAMTLILVSSSILFRHNGVEQIRDTMSVAVNEVKPIFQNAADHPIFRNRHLHLPTTPSAD</sequence>
<proteinExistence type="predicted"/>
<organism evidence="1 2">
    <name type="scientific">Phytophthora infestans</name>
    <name type="common">Potato late blight agent</name>
    <name type="synonym">Botrytis infestans</name>
    <dbReference type="NCBI Taxonomy" id="4787"/>
    <lineage>
        <taxon>Eukaryota</taxon>
        <taxon>Sar</taxon>
        <taxon>Stramenopiles</taxon>
        <taxon>Oomycota</taxon>
        <taxon>Peronosporomycetes</taxon>
        <taxon>Peronosporales</taxon>
        <taxon>Peronosporaceae</taxon>
        <taxon>Phytophthora</taxon>
    </lineage>
</organism>
<dbReference type="Proteomes" id="UP000704712">
    <property type="component" value="Unassembled WGS sequence"/>
</dbReference>
<gene>
    <name evidence="1" type="ORF">GN958_ATG15905</name>
</gene>
<dbReference type="AlphaFoldDB" id="A0A8S9U1B8"/>
<comment type="caution">
    <text evidence="1">The sequence shown here is derived from an EMBL/GenBank/DDBJ whole genome shotgun (WGS) entry which is preliminary data.</text>
</comment>
<reference evidence="1" key="1">
    <citation type="submission" date="2020-03" db="EMBL/GenBank/DDBJ databases">
        <title>Hybrid Assembly of Korean Phytophthora infestans isolates.</title>
        <authorList>
            <person name="Prokchorchik M."/>
            <person name="Lee Y."/>
            <person name="Seo J."/>
            <person name="Cho J.-H."/>
            <person name="Park Y.-E."/>
            <person name="Jang D.-C."/>
            <person name="Im J.-S."/>
            <person name="Choi J.-G."/>
            <person name="Park H.-J."/>
            <person name="Lee G.-B."/>
            <person name="Lee Y.-G."/>
            <person name="Hong S.-Y."/>
            <person name="Cho K."/>
            <person name="Sohn K.H."/>
        </authorList>
    </citation>
    <scope>NUCLEOTIDE SEQUENCE</scope>
    <source>
        <strain evidence="1">KR_2_A2</strain>
    </source>
</reference>
<protein>
    <submittedName>
        <fullName evidence="1">Uncharacterized protein</fullName>
    </submittedName>
</protein>